<dbReference type="GO" id="GO:0003824">
    <property type="term" value="F:catalytic activity"/>
    <property type="evidence" value="ECO:0007669"/>
    <property type="project" value="InterPro"/>
</dbReference>
<dbReference type="SFLD" id="SFLDG01216">
    <property type="entry name" value="thioether_bond_formation_requi"/>
    <property type="match status" value="1"/>
</dbReference>
<evidence type="ECO:0000256" key="4">
    <source>
        <dbReference type="ARBA" id="ARBA00023014"/>
    </source>
</evidence>
<dbReference type="SFLD" id="SFLDF00365">
    <property type="entry name" value="thuricin_CD_(TrnCD-like)"/>
    <property type="match status" value="1"/>
</dbReference>
<evidence type="ECO:0000256" key="2">
    <source>
        <dbReference type="ARBA" id="ARBA00022723"/>
    </source>
</evidence>
<feature type="region of interest" description="Disordered" evidence="5">
    <location>
        <begin position="256"/>
        <end position="290"/>
    </location>
</feature>
<evidence type="ECO:0000313" key="7">
    <source>
        <dbReference type="Proteomes" id="UP000002357"/>
    </source>
</evidence>
<accession>B5GRW9</accession>
<dbReference type="GO" id="GO:0046872">
    <property type="term" value="F:metal ion binding"/>
    <property type="evidence" value="ECO:0007669"/>
    <property type="project" value="UniProtKB-KW"/>
</dbReference>
<dbReference type="Gene3D" id="3.20.20.70">
    <property type="entry name" value="Aldolase class I"/>
    <property type="match status" value="1"/>
</dbReference>
<gene>
    <name evidence="6" type="ORF">SCLAV_p0274</name>
</gene>
<name>B5GRW9_STRCL</name>
<keyword evidence="4" id="KW-0411">Iron-sulfur</keyword>
<dbReference type="PROSITE" id="PS51918">
    <property type="entry name" value="RADICAL_SAM"/>
    <property type="match status" value="1"/>
</dbReference>
<proteinExistence type="predicted"/>
<dbReference type="OrthoDB" id="9782387at2"/>
<keyword evidence="3" id="KW-0408">Iron</keyword>
<dbReference type="PANTHER" id="PTHR11228:SF7">
    <property type="entry name" value="PQQA PEPTIDE CYCLASE"/>
    <property type="match status" value="1"/>
</dbReference>
<dbReference type="GeneID" id="93733467"/>
<dbReference type="SUPFAM" id="SSF102114">
    <property type="entry name" value="Radical SAM enzymes"/>
    <property type="match status" value="1"/>
</dbReference>
<organism evidence="6 7">
    <name type="scientific">Streptomyces clavuligerus</name>
    <dbReference type="NCBI Taxonomy" id="1901"/>
    <lineage>
        <taxon>Bacteria</taxon>
        <taxon>Bacillati</taxon>
        <taxon>Actinomycetota</taxon>
        <taxon>Actinomycetes</taxon>
        <taxon>Kitasatosporales</taxon>
        <taxon>Streptomycetaceae</taxon>
        <taxon>Streptomyces</taxon>
    </lineage>
</organism>
<dbReference type="SFLD" id="SFLDG01067">
    <property type="entry name" value="SPASM/twitch_domain_containing"/>
    <property type="match status" value="1"/>
</dbReference>
<dbReference type="SFLD" id="SFLDG01386">
    <property type="entry name" value="main_SPASM_domain-containing"/>
    <property type="match status" value="1"/>
</dbReference>
<dbReference type="InterPro" id="IPR050377">
    <property type="entry name" value="Radical_SAM_PqqE_MftC-like"/>
</dbReference>
<dbReference type="PANTHER" id="PTHR11228">
    <property type="entry name" value="RADICAL SAM DOMAIN PROTEIN"/>
    <property type="match status" value="1"/>
</dbReference>
<evidence type="ECO:0000256" key="3">
    <source>
        <dbReference type="ARBA" id="ARBA00023004"/>
    </source>
</evidence>
<dbReference type="EMBL" id="CM000914">
    <property type="protein sequence ID" value="EFG03765.2"/>
    <property type="molecule type" value="Genomic_DNA"/>
</dbReference>
<dbReference type="CDD" id="cd01335">
    <property type="entry name" value="Radical_SAM"/>
    <property type="match status" value="1"/>
</dbReference>
<dbReference type="eggNOG" id="COG0535">
    <property type="taxonomic scope" value="Bacteria"/>
</dbReference>
<geneLocation type="plasmid" evidence="6 7">
    <name>pSCL4</name>
</geneLocation>
<dbReference type="Proteomes" id="UP000002357">
    <property type="component" value="Plasmid pSCL4"/>
</dbReference>
<dbReference type="SFLD" id="SFLDS00029">
    <property type="entry name" value="Radical_SAM"/>
    <property type="match status" value="1"/>
</dbReference>
<dbReference type="AlphaFoldDB" id="B5GRW9"/>
<keyword evidence="1" id="KW-0949">S-adenosyl-L-methionine</keyword>
<dbReference type="InterPro" id="IPR013785">
    <property type="entry name" value="Aldolase_TIM"/>
</dbReference>
<sequence>MTIAAEAPATPLRFLSLEITARCQLTCPGHCYAQAGPTLGHGAMATGDWHRMVDEAAALGTTTIQLIGGEPLLRPDVIEIAEHALRAGLRVRVYTNLVRVRDKHWRLFERSWVSVACSYYSGVAAEHDKATGREGSHRATRANIAEAVQRGVRLRVAILDAGDHERAERARAEMENLGVREVHVDRVRPFGNAAGASPPDASALCGRCGDQRAAVLPDGQVAVCEMGRHLTAGSVAGGASLASVLGSGRWAATTASVPRRTGAHPCAPDCEPSASDSCAPAKAKPCGPLG</sequence>
<dbReference type="InterPro" id="IPR007197">
    <property type="entry name" value="rSAM"/>
</dbReference>
<keyword evidence="6" id="KW-0614">Plasmid</keyword>
<keyword evidence="2" id="KW-0479">Metal-binding</keyword>
<keyword evidence="7" id="KW-1185">Reference proteome</keyword>
<dbReference type="Pfam" id="PF04055">
    <property type="entry name" value="Radical_SAM"/>
    <property type="match status" value="1"/>
</dbReference>
<reference evidence="6 7" key="1">
    <citation type="journal article" date="2010" name="Genome Biol. Evol.">
        <title>The sequence of a 1.8-mb bacterial linear plasmid reveals a rich evolutionary reservoir of secondary metabolic pathways.</title>
        <authorList>
            <person name="Medema M.H."/>
            <person name="Trefzer A."/>
            <person name="Kovalchuk A."/>
            <person name="van den Berg M."/>
            <person name="Mueller U."/>
            <person name="Heijne W."/>
            <person name="Wu L."/>
            <person name="Alam M.T."/>
            <person name="Ronning C.M."/>
            <person name="Nierman W.C."/>
            <person name="Bovenberg R.A.L."/>
            <person name="Breitling R."/>
            <person name="Takano E."/>
        </authorList>
    </citation>
    <scope>NUCLEOTIDE SEQUENCE [LARGE SCALE GENOMIC DNA]</scope>
    <source>
        <strain evidence="7">ATCC 27064 / DSM 738 / JCM 4710 / NBRC 13307 / NCIMB 12785 / NRRL 3585 / VKM Ac-602</strain>
        <plasmid evidence="6">pSCL4</plasmid>
    </source>
</reference>
<dbReference type="GO" id="GO:0051536">
    <property type="term" value="F:iron-sulfur cluster binding"/>
    <property type="evidence" value="ECO:0007669"/>
    <property type="project" value="UniProtKB-KW"/>
</dbReference>
<dbReference type="RefSeq" id="WP_003954546.1">
    <property type="nucleotide sequence ID" value="NZ_CM000914.1"/>
</dbReference>
<protein>
    <submittedName>
        <fullName evidence="6">Radical SAM domain protein</fullName>
    </submittedName>
</protein>
<evidence type="ECO:0000313" key="6">
    <source>
        <dbReference type="EMBL" id="EFG03765.2"/>
    </source>
</evidence>
<evidence type="ECO:0000256" key="1">
    <source>
        <dbReference type="ARBA" id="ARBA00022691"/>
    </source>
</evidence>
<evidence type="ECO:0000256" key="5">
    <source>
        <dbReference type="SAM" id="MobiDB-lite"/>
    </source>
</evidence>
<dbReference type="InterPro" id="IPR058240">
    <property type="entry name" value="rSAM_sf"/>
</dbReference>